<organism evidence="2 3">
    <name type="scientific">Planomonospora parontospora</name>
    <dbReference type="NCBI Taxonomy" id="58119"/>
    <lineage>
        <taxon>Bacteria</taxon>
        <taxon>Bacillati</taxon>
        <taxon>Actinomycetota</taxon>
        <taxon>Actinomycetes</taxon>
        <taxon>Streptosporangiales</taxon>
        <taxon>Streptosporangiaceae</taxon>
        <taxon>Planomonospora</taxon>
    </lineage>
</organism>
<gene>
    <name evidence="2" type="ORF">GCM10010126_15500</name>
</gene>
<evidence type="ECO:0000313" key="2">
    <source>
        <dbReference type="EMBL" id="GGK56780.1"/>
    </source>
</evidence>
<proteinExistence type="predicted"/>
<feature type="compositionally biased region" description="Low complexity" evidence="1">
    <location>
        <begin position="28"/>
        <end position="47"/>
    </location>
</feature>
<name>A0AA37F3I0_9ACTN</name>
<feature type="region of interest" description="Disordered" evidence="1">
    <location>
        <begin position="1"/>
        <end position="105"/>
    </location>
</feature>
<comment type="caution">
    <text evidence="2">The sequence shown here is derived from an EMBL/GenBank/DDBJ whole genome shotgun (WGS) entry which is preliminary data.</text>
</comment>
<reference evidence="2" key="1">
    <citation type="journal article" date="2014" name="Int. J. Syst. Evol. Microbiol.">
        <title>Complete genome sequence of Corynebacterium casei LMG S-19264T (=DSM 44701T), isolated from a smear-ripened cheese.</title>
        <authorList>
            <consortium name="US DOE Joint Genome Institute (JGI-PGF)"/>
            <person name="Walter F."/>
            <person name="Albersmeier A."/>
            <person name="Kalinowski J."/>
            <person name="Ruckert C."/>
        </authorList>
    </citation>
    <scope>NUCLEOTIDE SEQUENCE</scope>
    <source>
        <strain evidence="2">JCM 3093</strain>
    </source>
</reference>
<accession>A0AA37F3I0</accession>
<dbReference type="Proteomes" id="UP000627984">
    <property type="component" value="Unassembled WGS sequence"/>
</dbReference>
<evidence type="ECO:0000313" key="3">
    <source>
        <dbReference type="Proteomes" id="UP000627984"/>
    </source>
</evidence>
<feature type="region of interest" description="Disordered" evidence="1">
    <location>
        <begin position="639"/>
        <end position="667"/>
    </location>
</feature>
<evidence type="ECO:0000256" key="1">
    <source>
        <dbReference type="SAM" id="MobiDB-lite"/>
    </source>
</evidence>
<dbReference type="AlphaFoldDB" id="A0AA37F3I0"/>
<dbReference type="EMBL" id="BMQD01000004">
    <property type="protein sequence ID" value="GGK56780.1"/>
    <property type="molecule type" value="Genomic_DNA"/>
</dbReference>
<sequence length="727" mass="77698">MLESAVAMAHPYPMPPSATRSPGVRETPQAAVASPSPSAQAAPAAPAAQPPPAPSPSGSLPRPTPTQAPPDPRRTPGGMSDEFSGIDPAAMDDFEGGLGRAEDAIGRGEPRVRAALEKLDLDTSALGALREARSWIGSSRPDLRRRSEAIRSERTEWGSSGLPGGLAAFDESLYGKASRDPDVYAATVKLAEAAEKGEIDAKTVAELEKRTGDAAFTTALLTTLGATTFRGLLMGTAKGSEKQAKRLEAALGKAMGTASPRLGKSWIDELTAPLSSSPAGRQGQHWNYEAITRALRHGTFSTAFLVALARKVDAWDRTSDSMGTHSKVVVPLMETLARHPEAAQDFFAGDPTAMKHYLTTPSKMSDDGVALGKALEASMLHFRDHSGTPDKPSRGYWSAMLASQFIHIEAERIKSGKPSESLVPPTTTGRVLAGFIADVNRVAHERSTVVPPAVHGADDPNTLGQDPWGAHFNKEELRQVMKDAFSDSKSFAYVIAAQTTFTSWLIDQAAAGMNAKQPDDTLLASTKRVGAGFGLIIDATNLTKIEEGKELDETQQRNMKVLLAAVNSGLAIPQQMGWPILAGALGSWTGLAEDLAKGDAEDKARTTADAAVDESWILVRDLTAQAMLKHGLFGSVEPSAPTHPWASLEDLKKGDDPRDNPNNFLEEDGRTLMSRDEMINEAATDGSQYRRADAYERWLNGPAGQRWRDAEERLGQGFSSAFSQYGS</sequence>
<protein>
    <submittedName>
        <fullName evidence="2">Uncharacterized protein</fullName>
    </submittedName>
</protein>
<feature type="compositionally biased region" description="Basic and acidic residues" evidence="1">
    <location>
        <begin position="649"/>
        <end position="659"/>
    </location>
</feature>
<reference evidence="2" key="2">
    <citation type="submission" date="2022-09" db="EMBL/GenBank/DDBJ databases">
        <authorList>
            <person name="Sun Q."/>
            <person name="Ohkuma M."/>
        </authorList>
    </citation>
    <scope>NUCLEOTIDE SEQUENCE</scope>
    <source>
        <strain evidence="2">JCM 3093</strain>
    </source>
</reference>